<dbReference type="Proteomes" id="UP001604277">
    <property type="component" value="Unassembled WGS sequence"/>
</dbReference>
<keyword evidence="3" id="KW-1185">Reference proteome</keyword>
<feature type="domain" description="Reverse transcriptase zinc-binding" evidence="1">
    <location>
        <begin position="45"/>
        <end position="108"/>
    </location>
</feature>
<dbReference type="AlphaFoldDB" id="A0ABD1WQH5"/>
<proteinExistence type="predicted"/>
<comment type="caution">
    <text evidence="2">The sequence shown here is derived from an EMBL/GenBank/DDBJ whole genome shotgun (WGS) entry which is preliminary data.</text>
</comment>
<protein>
    <submittedName>
        <fullName evidence="2">RNase H domain-containing protein</fullName>
    </submittedName>
</protein>
<dbReference type="InterPro" id="IPR026960">
    <property type="entry name" value="RVT-Znf"/>
</dbReference>
<organism evidence="2 3">
    <name type="scientific">Forsythia ovata</name>
    <dbReference type="NCBI Taxonomy" id="205694"/>
    <lineage>
        <taxon>Eukaryota</taxon>
        <taxon>Viridiplantae</taxon>
        <taxon>Streptophyta</taxon>
        <taxon>Embryophyta</taxon>
        <taxon>Tracheophyta</taxon>
        <taxon>Spermatophyta</taxon>
        <taxon>Magnoliopsida</taxon>
        <taxon>eudicotyledons</taxon>
        <taxon>Gunneridae</taxon>
        <taxon>Pentapetalae</taxon>
        <taxon>asterids</taxon>
        <taxon>lamiids</taxon>
        <taxon>Lamiales</taxon>
        <taxon>Oleaceae</taxon>
        <taxon>Forsythieae</taxon>
        <taxon>Forsythia</taxon>
    </lineage>
</organism>
<accession>A0ABD1WQH5</accession>
<dbReference type="EMBL" id="JBFOLJ010000002">
    <property type="protein sequence ID" value="KAL2551919.1"/>
    <property type="molecule type" value="Genomic_DNA"/>
</dbReference>
<reference evidence="3" key="1">
    <citation type="submission" date="2024-07" db="EMBL/GenBank/DDBJ databases">
        <title>Two chromosome-level genome assemblies of Korean endemic species Abeliophyllum distichum and Forsythia ovata (Oleaceae).</title>
        <authorList>
            <person name="Jang H."/>
        </authorList>
    </citation>
    <scope>NUCLEOTIDE SEQUENCE [LARGE SCALE GENOMIC DNA]</scope>
</reference>
<evidence type="ECO:0000313" key="2">
    <source>
        <dbReference type="EMBL" id="KAL2551919.1"/>
    </source>
</evidence>
<dbReference type="Pfam" id="PF13966">
    <property type="entry name" value="zf-RVT"/>
    <property type="match status" value="1"/>
</dbReference>
<evidence type="ECO:0000313" key="3">
    <source>
        <dbReference type="Proteomes" id="UP001604277"/>
    </source>
</evidence>
<evidence type="ECO:0000259" key="1">
    <source>
        <dbReference type="Pfam" id="PF13966"/>
    </source>
</evidence>
<sequence>MSLLRLASVFKLGHPSRHLRMAMENFLISKSLAASLRHYEKSGSYSVRSGYKVILIESVKEVGPSSNGTRWWWCVLWHLKIPPKIRIFIWHLYHDAIPPKTNLISRRYWSQTSMAVSGLLACYSTLHWRSVVDLFLQLFKINTADICKGVCCVAWFIWRERNCVLPGSERRHVPKAVRLVNNAAVVQPFVKARRGIKRADEEEQLVQEIQGPEDNDAAFITIHMLLRTMIQSRSTSNSFIIP</sequence>
<gene>
    <name evidence="2" type="ORF">Fot_05538</name>
</gene>
<name>A0ABD1WQH5_9LAMI</name>